<dbReference type="EMBL" id="UYYA01003865">
    <property type="protein sequence ID" value="VDM56936.1"/>
    <property type="molecule type" value="Genomic_DNA"/>
</dbReference>
<keyword evidence="1" id="KW-0812">Transmembrane</keyword>
<proteinExistence type="predicted"/>
<evidence type="ECO:0000313" key="5">
    <source>
        <dbReference type="WBParaSite" id="ACOC_0000535001-mRNA-1"/>
    </source>
</evidence>
<accession>A0A0R3PKZ8</accession>
<keyword evidence="4" id="KW-1185">Reference proteome</keyword>
<keyword evidence="1" id="KW-1133">Transmembrane helix</keyword>
<protein>
    <submittedName>
        <fullName evidence="5">PRELI/MSF1 domain-containing protein</fullName>
    </submittedName>
</protein>
<dbReference type="InterPro" id="IPR006797">
    <property type="entry name" value="PRELI/MSF1_dom"/>
</dbReference>
<evidence type="ECO:0000256" key="1">
    <source>
        <dbReference type="SAM" id="Phobius"/>
    </source>
</evidence>
<evidence type="ECO:0000259" key="2">
    <source>
        <dbReference type="PROSITE" id="PS50904"/>
    </source>
</evidence>
<dbReference type="OrthoDB" id="407630at2759"/>
<dbReference type="WBParaSite" id="ACOC_0000535001-mRNA-1">
    <property type="protein sequence ID" value="ACOC_0000535001-mRNA-1"/>
    <property type="gene ID" value="ACOC_0000535001"/>
</dbReference>
<feature type="transmembrane region" description="Helical" evidence="1">
    <location>
        <begin position="122"/>
        <end position="141"/>
    </location>
</feature>
<keyword evidence="1" id="KW-0472">Membrane</keyword>
<organism evidence="5">
    <name type="scientific">Angiostrongylus costaricensis</name>
    <name type="common">Nematode worm</name>
    <dbReference type="NCBI Taxonomy" id="334426"/>
    <lineage>
        <taxon>Eukaryota</taxon>
        <taxon>Metazoa</taxon>
        <taxon>Ecdysozoa</taxon>
        <taxon>Nematoda</taxon>
        <taxon>Chromadorea</taxon>
        <taxon>Rhabditida</taxon>
        <taxon>Rhabditina</taxon>
        <taxon>Rhabditomorpha</taxon>
        <taxon>Strongyloidea</taxon>
        <taxon>Metastrongylidae</taxon>
        <taxon>Angiostrongylus</taxon>
    </lineage>
</organism>
<dbReference type="GO" id="GO:0005758">
    <property type="term" value="C:mitochondrial intermembrane space"/>
    <property type="evidence" value="ECO:0007669"/>
    <property type="project" value="InterPro"/>
</dbReference>
<dbReference type="Pfam" id="PF04707">
    <property type="entry name" value="PRELI"/>
    <property type="match status" value="1"/>
</dbReference>
<dbReference type="InterPro" id="IPR037365">
    <property type="entry name" value="Slowmo/Ups"/>
</dbReference>
<reference evidence="5" key="1">
    <citation type="submission" date="2017-02" db="UniProtKB">
        <authorList>
            <consortium name="WormBaseParasite"/>
        </authorList>
    </citation>
    <scope>IDENTIFICATION</scope>
</reference>
<name>A0A0R3PKZ8_ANGCS</name>
<dbReference type="PROSITE" id="PS50904">
    <property type="entry name" value="PRELI_MSF1"/>
    <property type="match status" value="1"/>
</dbReference>
<dbReference type="STRING" id="334426.A0A0R3PKZ8"/>
<evidence type="ECO:0000313" key="3">
    <source>
        <dbReference type="EMBL" id="VDM56936.1"/>
    </source>
</evidence>
<sequence length="142" mass="16549">MKIWNSKHVFDHNLETVFTAAWREYPNSMNQGVTGIDVLRQTLYAGKIMSERFIQSYFHIPSWVTKLTGFSVTQYSRKYTVIDPSRTTSLTTNCLQLRIGVAEQARNTFVHSVDGCRRVRSYHLLINFTVLFVYLWSALFLT</sequence>
<feature type="domain" description="PRELI/MSF1" evidence="2">
    <location>
        <begin position="1"/>
        <end position="142"/>
    </location>
</feature>
<gene>
    <name evidence="3" type="ORF">ACOC_LOCUS5351</name>
</gene>
<dbReference type="Proteomes" id="UP000267027">
    <property type="component" value="Unassembled WGS sequence"/>
</dbReference>
<dbReference type="PANTHER" id="PTHR11158">
    <property type="entry name" value="MSF1/PX19 RELATED"/>
    <property type="match status" value="1"/>
</dbReference>
<reference evidence="3 4" key="2">
    <citation type="submission" date="2018-11" db="EMBL/GenBank/DDBJ databases">
        <authorList>
            <consortium name="Pathogen Informatics"/>
        </authorList>
    </citation>
    <scope>NUCLEOTIDE SEQUENCE [LARGE SCALE GENOMIC DNA]</scope>
    <source>
        <strain evidence="3 4">Costa Rica</strain>
    </source>
</reference>
<dbReference type="AlphaFoldDB" id="A0A0R3PKZ8"/>
<evidence type="ECO:0000313" key="4">
    <source>
        <dbReference type="Proteomes" id="UP000267027"/>
    </source>
</evidence>